<protein>
    <recommendedName>
        <fullName evidence="3">Pectinesterase</fullName>
    </recommendedName>
</protein>
<dbReference type="Gene3D" id="2.160.20.10">
    <property type="entry name" value="Single-stranded right-handed beta-helix, Pectin lyase-like"/>
    <property type="match status" value="1"/>
</dbReference>
<dbReference type="STRING" id="1075417.SAMN05421823_102297"/>
<gene>
    <name evidence="1" type="ORF">SAMN05421823_102297</name>
</gene>
<dbReference type="EMBL" id="FNFO01000002">
    <property type="protein sequence ID" value="SDK26589.1"/>
    <property type="molecule type" value="Genomic_DNA"/>
</dbReference>
<dbReference type="Proteomes" id="UP000198510">
    <property type="component" value="Unassembled WGS sequence"/>
</dbReference>
<keyword evidence="2" id="KW-1185">Reference proteome</keyword>
<reference evidence="1 2" key="1">
    <citation type="submission" date="2016-10" db="EMBL/GenBank/DDBJ databases">
        <authorList>
            <person name="de Groot N.N."/>
        </authorList>
    </citation>
    <scope>NUCLEOTIDE SEQUENCE [LARGE SCALE GENOMIC DNA]</scope>
    <source>
        <strain evidence="1 2">DSM 25186</strain>
    </source>
</reference>
<sequence>MQHYFFFCILFFIGLTCVAQPTRYSSLDPEHPIQFGGSYVVYQTDTISLGPTSFFIDGQLSDAEAASYPFVFNSVNEAVEHLTDGTEVSPMTLYLAPYVYWIDDPDDPAIRVPQEGRTPYGLIVACEWLRFEGLTDDPRNVVLAANRGQTIGAKGNFTLFKFIGQGTSSENVTFGNYCNVDLEFPLKPSLNREKRASAIVQAQLIHCNGDKIVARNTRFISRLNLCPFVGGKRVLFDRCHFESTDDALCGTGVYLNSTLDFYSSKPFYWTTGTGAVFLNCDIRSFTRGPQYFTKARGQVAVVDTRITADGMTYLGWQDEPPPQARNYQSQVSLNGKPVQIDPEHPSNTVDMREQALLRAYRFTHDGAVVYNIYNLLRGIDDWDPMQQKARVQAAEQAEGKPLTQLPVQLLLAPAEASLETGKDKVLLTARAMRFGNYDATGETIAWRVAPEDAAFVQLRVGADGQTCEVIPTNQEDAPRQVLVMAATPAGLEAASVVTVAPPVLAAPAFRTSPRFSRVSNGQLAVDYRLDTPFEDRSQVTWYRCTDAQGSDPIPVAVSRFDQPLRQYELMPGDVGYFLKVAVAPQHLRSHAGAPVEIITKKPITAKQVTADHNVVATDFQHLPTQNQPEVIPGFWTLCHFDTTGENPNQERDAWWYGEGQDGAAGVRGLGQGRSASLFYTPTDEAHEDMKLTLTVAPYKSAGQGFSVAPLYMDVLIKFDANTRSGYALRFIRTTKYHDAVDAVLVKYERGTATAISDPVSTSCYRTPCRISLEVKDGKLIAHAETEAEVHDDRPEVAREVNLAVGIPESAWGGFGIQYNGGAPTVIQELRAEWE</sequence>
<dbReference type="OrthoDB" id="1021116at2"/>
<evidence type="ECO:0000313" key="1">
    <source>
        <dbReference type="EMBL" id="SDK26589.1"/>
    </source>
</evidence>
<name>A0A1G9AGV3_9BACT</name>
<dbReference type="RefSeq" id="WP_089679833.1">
    <property type="nucleotide sequence ID" value="NZ_FNFO01000002.1"/>
</dbReference>
<dbReference type="InterPro" id="IPR012334">
    <property type="entry name" value="Pectin_lyas_fold"/>
</dbReference>
<proteinExistence type="predicted"/>
<evidence type="ECO:0008006" key="3">
    <source>
        <dbReference type="Google" id="ProtNLM"/>
    </source>
</evidence>
<organism evidence="1 2">
    <name type="scientific">Catalinimonas alkaloidigena</name>
    <dbReference type="NCBI Taxonomy" id="1075417"/>
    <lineage>
        <taxon>Bacteria</taxon>
        <taxon>Pseudomonadati</taxon>
        <taxon>Bacteroidota</taxon>
        <taxon>Cytophagia</taxon>
        <taxon>Cytophagales</taxon>
        <taxon>Catalimonadaceae</taxon>
        <taxon>Catalinimonas</taxon>
    </lineage>
</organism>
<dbReference type="AlphaFoldDB" id="A0A1G9AGV3"/>
<accession>A0A1G9AGV3</accession>
<evidence type="ECO:0000313" key="2">
    <source>
        <dbReference type="Proteomes" id="UP000198510"/>
    </source>
</evidence>